<evidence type="ECO:0000256" key="1">
    <source>
        <dbReference type="SAM" id="MobiDB-lite"/>
    </source>
</evidence>
<evidence type="ECO:0000259" key="2">
    <source>
        <dbReference type="PROSITE" id="PS50206"/>
    </source>
</evidence>
<feature type="compositionally biased region" description="Polar residues" evidence="1">
    <location>
        <begin position="682"/>
        <end position="693"/>
    </location>
</feature>
<dbReference type="PANTHER" id="PTHR34209:SF3">
    <property type="entry name" value="RHODANESE_CELL CYCLE CONTROL PHOSPHATASE SUPERFAMILY PROTEIN"/>
    <property type="match status" value="1"/>
</dbReference>
<dbReference type="GO" id="GO:0071277">
    <property type="term" value="P:cellular response to calcium ion"/>
    <property type="evidence" value="ECO:0007669"/>
    <property type="project" value="InterPro"/>
</dbReference>
<dbReference type="PANTHER" id="PTHR34209">
    <property type="entry name" value="RHODANESE/CELL CYCLE CONTROL PHOSPHATASE SUPERFAMILY PROTEIN"/>
    <property type="match status" value="1"/>
</dbReference>
<organism evidence="3 4">
    <name type="scientific">Senna tora</name>
    <dbReference type="NCBI Taxonomy" id="362788"/>
    <lineage>
        <taxon>Eukaryota</taxon>
        <taxon>Viridiplantae</taxon>
        <taxon>Streptophyta</taxon>
        <taxon>Embryophyta</taxon>
        <taxon>Tracheophyta</taxon>
        <taxon>Spermatophyta</taxon>
        <taxon>Magnoliopsida</taxon>
        <taxon>eudicotyledons</taxon>
        <taxon>Gunneridae</taxon>
        <taxon>Pentapetalae</taxon>
        <taxon>rosids</taxon>
        <taxon>fabids</taxon>
        <taxon>Fabales</taxon>
        <taxon>Fabaceae</taxon>
        <taxon>Caesalpinioideae</taxon>
        <taxon>Cassia clade</taxon>
        <taxon>Senna</taxon>
    </lineage>
</organism>
<comment type="caution">
    <text evidence="3">The sequence shown here is derived from an EMBL/GenBank/DDBJ whole genome shotgun (WGS) entry which is preliminary data.</text>
</comment>
<evidence type="ECO:0000313" key="4">
    <source>
        <dbReference type="Proteomes" id="UP000634136"/>
    </source>
</evidence>
<dbReference type="GO" id="GO:0009704">
    <property type="term" value="P:de-etiolation"/>
    <property type="evidence" value="ECO:0007669"/>
    <property type="project" value="InterPro"/>
</dbReference>
<dbReference type="Proteomes" id="UP000634136">
    <property type="component" value="Unassembled WGS sequence"/>
</dbReference>
<dbReference type="OrthoDB" id="551300at2759"/>
<dbReference type="SUPFAM" id="SSF52821">
    <property type="entry name" value="Rhodanese/Cell cycle control phosphatase"/>
    <property type="match status" value="1"/>
</dbReference>
<reference evidence="3" key="1">
    <citation type="submission" date="2020-09" db="EMBL/GenBank/DDBJ databases">
        <title>Genome-Enabled Discovery of Anthraquinone Biosynthesis in Senna tora.</title>
        <authorList>
            <person name="Kang S.-H."/>
            <person name="Pandey R.P."/>
            <person name="Lee C.-M."/>
            <person name="Sim J.-S."/>
            <person name="Jeong J.-T."/>
            <person name="Choi B.-S."/>
            <person name="Jung M."/>
            <person name="Ginzburg D."/>
            <person name="Zhao K."/>
            <person name="Won S.Y."/>
            <person name="Oh T.-J."/>
            <person name="Yu Y."/>
            <person name="Kim N.-H."/>
            <person name="Lee O.R."/>
            <person name="Lee T.-H."/>
            <person name="Bashyal P."/>
            <person name="Kim T.-S."/>
            <person name="Lee W.-H."/>
            <person name="Kawkins C."/>
            <person name="Kim C.-K."/>
            <person name="Kim J.S."/>
            <person name="Ahn B.O."/>
            <person name="Rhee S.Y."/>
            <person name="Sohng J.K."/>
        </authorList>
    </citation>
    <scope>NUCLEOTIDE SEQUENCE</scope>
    <source>
        <tissue evidence="3">Leaf</tissue>
    </source>
</reference>
<gene>
    <name evidence="3" type="ORF">G2W53_005503</name>
</gene>
<evidence type="ECO:0000313" key="3">
    <source>
        <dbReference type="EMBL" id="KAF7837021.1"/>
    </source>
</evidence>
<dbReference type="PROSITE" id="PS50206">
    <property type="entry name" value="RHODANESE_3"/>
    <property type="match status" value="1"/>
</dbReference>
<protein>
    <submittedName>
        <fullName evidence="3">Calcium sensing receptor, chloroplastic isoform X1</fullName>
    </submittedName>
</protein>
<feature type="region of interest" description="Disordered" evidence="1">
    <location>
        <begin position="661"/>
        <end position="693"/>
    </location>
</feature>
<dbReference type="Gene3D" id="3.40.250.10">
    <property type="entry name" value="Rhodanese-like domain"/>
    <property type="match status" value="1"/>
</dbReference>
<keyword evidence="4" id="KW-1185">Reference proteome</keyword>
<dbReference type="GO" id="GO:0090333">
    <property type="term" value="P:regulation of stomatal closure"/>
    <property type="evidence" value="ECO:0007669"/>
    <property type="project" value="InterPro"/>
</dbReference>
<dbReference type="InterPro" id="IPR044690">
    <property type="entry name" value="CAS_plant"/>
</dbReference>
<dbReference type="InterPro" id="IPR001763">
    <property type="entry name" value="Rhodanese-like_dom"/>
</dbReference>
<accession>A0A834X2K5</accession>
<dbReference type="InterPro" id="IPR036873">
    <property type="entry name" value="Rhodanese-like_dom_sf"/>
</dbReference>
<feature type="domain" description="Rhodanese" evidence="2">
    <location>
        <begin position="387"/>
        <end position="513"/>
    </location>
</feature>
<sequence length="693" mass="75316">MLPICSATPSYSLSFQIPLYGGLQPLNPFQKELESRCIVEDVHLDWQCGIHSERNSYMAQATKSAYYSVVNSNEQSVYMELPRRFAPVNEAGHLECNFTDTLSYSPVTSNGHHSLSSVDLRYVENYDSSSVPERLMDLTEQSTGGSETLLSTDVVSDSDKFISTPGSINVDNESLGSTKASISDLLAGINESFNASINDGENSLQSSFDSATSFVRSIIENATRSVDNAFSEAQSAVDQTGELANKKFTIFSNDLAGITSKAPAIAIDVLRRTIIAVESSLTSGASYVVYLYGSAKELFPPGIRDAVNSYEAKATEILRPIGSASQEIYKTVYSLEKSLGLDPNDPIVPFVVLVGSSATLWAVYRWWAYGGYAGDLPPNSALDLLSGNANAALIDIRNEAKKDGIPDLRRAARFRYASITPLEVDGSLRNLLKNDRDLQDSLIAAVIRNLKIVKDSSKVIVMDADGSRSKGIARSLRKIGIKASLSKHPEIFNPYLVQGGFQSWVKQGLRTKELKPETALTVLNEPNGSHKGHGSLSSFVFLLSLVFLVIVMEAEAILEDLSPTPLQIFGFGVALLAVPYALLEWEKTLQLIGVLGLSLTIYQRVTKYEDAEDLKQDVRLLLTPVRLGAEAISWAAGKVETNRIGLPTSPSSLDVQNRVLQAAAKHESQPSDAEAVQDPTIPESTTLPLNENA</sequence>
<dbReference type="AlphaFoldDB" id="A0A834X2K5"/>
<name>A0A834X2K5_9FABA</name>
<keyword evidence="3" id="KW-0675">Receptor</keyword>
<proteinExistence type="predicted"/>
<dbReference type="EMBL" id="JAAIUW010000003">
    <property type="protein sequence ID" value="KAF7837021.1"/>
    <property type="molecule type" value="Genomic_DNA"/>
</dbReference>